<evidence type="ECO:0000313" key="6">
    <source>
        <dbReference type="EMBL" id="CAK8671945.1"/>
    </source>
</evidence>
<dbReference type="PROSITE" id="PS50070">
    <property type="entry name" value="KRINGLE_2"/>
    <property type="match status" value="1"/>
</dbReference>
<keyword evidence="7" id="KW-1185">Reference proteome</keyword>
<dbReference type="Gene3D" id="4.10.800.10">
    <property type="entry name" value="Thyroglobulin type-1"/>
    <property type="match status" value="1"/>
</dbReference>
<dbReference type="InterPro" id="IPR000716">
    <property type="entry name" value="Thyroglobulin_1"/>
</dbReference>
<comment type="caution">
    <text evidence="6">The sequence shown here is derived from an EMBL/GenBank/DDBJ whole genome shotgun (WGS) entry which is preliminary data.</text>
</comment>
<evidence type="ECO:0008006" key="8">
    <source>
        <dbReference type="Google" id="ProtNLM"/>
    </source>
</evidence>
<sequence length="442" mass="52351">MTGKPCVKWSEFTALMRKQVDINIKRLAEVKRNATLLSSKESFSDAEEYVSTSNQTLHTIYEYGAVDHNFCRDPDFTGKPWCFTSIHRQLLWEPCSIPKCTLCWRMRQRARRFQYIKQLLNITWIPKCTPNGSFDRTQCWNKYCWCSDRYGMIIKGTLTRTEDGIPFCGLSYQTRPIKFSSIRVTKPKSKGNLQPRTKGENFRKVPIPRIRPKRKLNQNIWNILTSRWWLMTSPSFRKSNSSSKSNHTIKTTKLKVLHKRRRVRRKLTLGSKAFEIGETFKAKAKGNRKYTCRFKYTTISVLHCTGDGDKHAKPGENKYQHARGCYVRQEKKVLGWRCTRQLSRNTWHVVTFRRGRSSYNSSVYFGMSFHCTRFRVRQRKSFTTRCRRSGQLVTEMFFKRKGHSTYVCMKSYKNKKVIKEKCVRINTSRQQNKEMFFDENAF</sequence>
<reference evidence="6 7" key="1">
    <citation type="submission" date="2024-02" db="EMBL/GenBank/DDBJ databases">
        <authorList>
            <person name="Daric V."/>
            <person name="Darras S."/>
        </authorList>
    </citation>
    <scope>NUCLEOTIDE SEQUENCE [LARGE SCALE GENOMIC DNA]</scope>
</reference>
<dbReference type="InterPro" id="IPR038178">
    <property type="entry name" value="Kringle_sf"/>
</dbReference>
<dbReference type="SUPFAM" id="SSF57610">
    <property type="entry name" value="Thyroglobulin type-1 domain"/>
    <property type="match status" value="1"/>
</dbReference>
<dbReference type="Proteomes" id="UP001642483">
    <property type="component" value="Unassembled WGS sequence"/>
</dbReference>
<dbReference type="CDD" id="cd00191">
    <property type="entry name" value="TY"/>
    <property type="match status" value="1"/>
</dbReference>
<evidence type="ECO:0000259" key="5">
    <source>
        <dbReference type="PROSITE" id="PS51162"/>
    </source>
</evidence>
<name>A0ABP0EWX6_CLALP</name>
<dbReference type="PROSITE" id="PS51162">
    <property type="entry name" value="THYROGLOBULIN_1_2"/>
    <property type="match status" value="1"/>
</dbReference>
<feature type="domain" description="Kringle" evidence="4">
    <location>
        <begin position="1"/>
        <end position="100"/>
    </location>
</feature>
<evidence type="ECO:0000259" key="4">
    <source>
        <dbReference type="PROSITE" id="PS50070"/>
    </source>
</evidence>
<dbReference type="EMBL" id="CAWYQH010000001">
    <property type="protein sequence ID" value="CAK8671945.1"/>
    <property type="molecule type" value="Genomic_DNA"/>
</dbReference>
<evidence type="ECO:0000256" key="2">
    <source>
        <dbReference type="ARBA" id="ARBA00023157"/>
    </source>
</evidence>
<dbReference type="InterPro" id="IPR036857">
    <property type="entry name" value="Thyroglobulin_1_sf"/>
</dbReference>
<keyword evidence="1 3" id="KW-0420">Kringle</keyword>
<dbReference type="SMART" id="SM00130">
    <property type="entry name" value="KR"/>
    <property type="match status" value="1"/>
</dbReference>
<gene>
    <name evidence="6" type="ORF">CVLEPA_LOCUS967</name>
</gene>
<dbReference type="InterPro" id="IPR013806">
    <property type="entry name" value="Kringle-like"/>
</dbReference>
<dbReference type="Gene3D" id="2.40.20.10">
    <property type="entry name" value="Plasminogen Kringle 4"/>
    <property type="match status" value="1"/>
</dbReference>
<feature type="domain" description="Thyroglobulin type-1" evidence="5">
    <location>
        <begin position="100"/>
        <end position="168"/>
    </location>
</feature>
<dbReference type="SMART" id="SM00211">
    <property type="entry name" value="TY"/>
    <property type="match status" value="1"/>
</dbReference>
<dbReference type="PRINTS" id="PR00018">
    <property type="entry name" value="KRINGLE"/>
</dbReference>
<accession>A0ABP0EWX6</accession>
<protein>
    <recommendedName>
        <fullName evidence="8">Kringle domain-containing protein</fullName>
    </recommendedName>
</protein>
<comment type="caution">
    <text evidence="3">Lacks conserved residue(s) required for the propagation of feature annotation.</text>
</comment>
<dbReference type="SUPFAM" id="SSF57440">
    <property type="entry name" value="Kringle-like"/>
    <property type="match status" value="1"/>
</dbReference>
<organism evidence="6 7">
    <name type="scientific">Clavelina lepadiformis</name>
    <name type="common">Light-bulb sea squirt</name>
    <name type="synonym">Ascidia lepadiformis</name>
    <dbReference type="NCBI Taxonomy" id="159417"/>
    <lineage>
        <taxon>Eukaryota</taxon>
        <taxon>Metazoa</taxon>
        <taxon>Chordata</taxon>
        <taxon>Tunicata</taxon>
        <taxon>Ascidiacea</taxon>
        <taxon>Aplousobranchia</taxon>
        <taxon>Clavelinidae</taxon>
        <taxon>Clavelina</taxon>
    </lineage>
</organism>
<evidence type="ECO:0000256" key="3">
    <source>
        <dbReference type="PROSITE-ProRule" id="PRU00121"/>
    </source>
</evidence>
<keyword evidence="2" id="KW-1015">Disulfide bond</keyword>
<proteinExistence type="predicted"/>
<evidence type="ECO:0000313" key="7">
    <source>
        <dbReference type="Proteomes" id="UP001642483"/>
    </source>
</evidence>
<dbReference type="InterPro" id="IPR000001">
    <property type="entry name" value="Kringle"/>
</dbReference>
<dbReference type="Pfam" id="PF00086">
    <property type="entry name" value="Thyroglobulin_1"/>
    <property type="match status" value="1"/>
</dbReference>
<evidence type="ECO:0000256" key="1">
    <source>
        <dbReference type="ARBA" id="ARBA00022572"/>
    </source>
</evidence>
<dbReference type="Pfam" id="PF00051">
    <property type="entry name" value="Kringle"/>
    <property type="match status" value="1"/>
</dbReference>